<proteinExistence type="predicted"/>
<evidence type="ECO:0000313" key="1">
    <source>
        <dbReference type="EMBL" id="GEU85293.1"/>
    </source>
</evidence>
<gene>
    <name evidence="1" type="ORF">Tci_057271</name>
</gene>
<reference evidence="1" key="1">
    <citation type="journal article" date="2019" name="Sci. Rep.">
        <title>Draft genome of Tanacetum cinerariifolium, the natural source of mosquito coil.</title>
        <authorList>
            <person name="Yamashiro T."/>
            <person name="Shiraishi A."/>
            <person name="Satake H."/>
            <person name="Nakayama K."/>
        </authorList>
    </citation>
    <scope>NUCLEOTIDE SEQUENCE</scope>
</reference>
<name>A0A6L2NGF8_TANCI</name>
<protein>
    <submittedName>
        <fullName evidence="1">ABC transporter F family member 1-like</fullName>
    </submittedName>
</protein>
<dbReference type="EMBL" id="BKCJ010009078">
    <property type="protein sequence ID" value="GEU85293.1"/>
    <property type="molecule type" value="Genomic_DNA"/>
</dbReference>
<accession>A0A6L2NGF8</accession>
<organism evidence="1">
    <name type="scientific">Tanacetum cinerariifolium</name>
    <name type="common">Dalmatian daisy</name>
    <name type="synonym">Chrysanthemum cinerariifolium</name>
    <dbReference type="NCBI Taxonomy" id="118510"/>
    <lineage>
        <taxon>Eukaryota</taxon>
        <taxon>Viridiplantae</taxon>
        <taxon>Streptophyta</taxon>
        <taxon>Embryophyta</taxon>
        <taxon>Tracheophyta</taxon>
        <taxon>Spermatophyta</taxon>
        <taxon>Magnoliopsida</taxon>
        <taxon>eudicotyledons</taxon>
        <taxon>Gunneridae</taxon>
        <taxon>Pentapetalae</taxon>
        <taxon>asterids</taxon>
        <taxon>campanulids</taxon>
        <taxon>Asterales</taxon>
        <taxon>Asteraceae</taxon>
        <taxon>Asteroideae</taxon>
        <taxon>Anthemideae</taxon>
        <taxon>Anthemidinae</taxon>
        <taxon>Tanacetum</taxon>
    </lineage>
</organism>
<dbReference type="AlphaFoldDB" id="A0A6L2NGF8"/>
<comment type="caution">
    <text evidence="1">The sequence shown here is derived from an EMBL/GenBank/DDBJ whole genome shotgun (WGS) entry which is preliminary data.</text>
</comment>
<sequence>MLAFEIFALPLVELHLPFQRDSGILWKLILLFPDLRVMVPFSNLITALAIVRNGVPKMKGLYSSSFMSKITKSVGASYVTGYFKVSSDVLFPCYLFSKDCFINKPPRFFKVVAGCYVSFFTPFFFPSGERNGIYVLGDREFSLFPYLYLFRSFVGREFLKKLEHFSHSIVDLLAFLENAIMVVEGEVLNDFPRFVGILIAEFTAGGAIEILHDVVGTSGYHCGVLQSSPMEIIEQGNEEAVVRSCLAGQDDGGGEAHNRICQGLDVVDASTAERLAAKDLNGLGFNKQMQAKKTIDFSESAYYFEKFPRMEEVIVSPPVHEKLLLGSLSHIKRTGEEGFRQKDKVLKSLEAKVQLYPLIRRR</sequence>